<dbReference type="EMBL" id="CP031337">
    <property type="protein sequence ID" value="AXK38811.1"/>
    <property type="molecule type" value="Genomic_DNA"/>
</dbReference>
<dbReference type="SMART" id="SM00987">
    <property type="entry name" value="UreE_C"/>
    <property type="match status" value="1"/>
</dbReference>
<name>A0A345Y4F9_9NEIS</name>
<protein>
    <submittedName>
        <fullName evidence="2">Uracil-DNA glycosylase family protein</fullName>
    </submittedName>
</protein>
<accession>A0A345Y4F9</accession>
<feature type="domain" description="Uracil-DNA glycosylase-like" evidence="1">
    <location>
        <begin position="31"/>
        <end position="188"/>
    </location>
</feature>
<evidence type="ECO:0000313" key="2">
    <source>
        <dbReference type="EMBL" id="AXK38811.1"/>
    </source>
</evidence>
<dbReference type="CDD" id="cd10033">
    <property type="entry name" value="UDG_like"/>
    <property type="match status" value="1"/>
</dbReference>
<dbReference type="SMART" id="SM00986">
    <property type="entry name" value="UDG"/>
    <property type="match status" value="1"/>
</dbReference>
<dbReference type="Pfam" id="PF03167">
    <property type="entry name" value="UDG"/>
    <property type="match status" value="1"/>
</dbReference>
<dbReference type="OrthoDB" id="9789139at2"/>
<dbReference type="Proteomes" id="UP000254537">
    <property type="component" value="Chromosome"/>
</dbReference>
<reference evidence="2 3" key="1">
    <citation type="submission" date="2018-07" db="EMBL/GenBank/DDBJ databases">
        <title>Crenobacter cavernae sp. nov., isolated from a karst cave.</title>
        <authorList>
            <person name="Zhu H."/>
        </authorList>
    </citation>
    <scope>NUCLEOTIDE SEQUENCE [LARGE SCALE GENOMIC DNA]</scope>
    <source>
        <strain evidence="2 3">K1W11S-77</strain>
    </source>
</reference>
<dbReference type="SUPFAM" id="SSF52141">
    <property type="entry name" value="Uracil-DNA glycosylase-like"/>
    <property type="match status" value="1"/>
</dbReference>
<dbReference type="Gene3D" id="3.40.470.10">
    <property type="entry name" value="Uracil-DNA glycosylase-like domain"/>
    <property type="match status" value="1"/>
</dbReference>
<gene>
    <name evidence="2" type="ORF">DWG20_04850</name>
</gene>
<sequence>MNSSNAVDDLLSNIRNCALCQENLPFGPRPVLRASASARILIVGQAPGSRVHASGVPWDDASGERLRRWLGLGPELFYDESQIAIVPMGFCYPGRGKSGDLPPRPECAATWHPLLIPLLTSVRFTLLVGQYAQRHFLGDAAGSTLTETVADWRCYWPRYAVLPHPSPRNQLWLKRHPWFEQDCVPAIRERVHAVLAGAD</sequence>
<dbReference type="InterPro" id="IPR036895">
    <property type="entry name" value="Uracil-DNA_glycosylase-like_sf"/>
</dbReference>
<dbReference type="AlphaFoldDB" id="A0A345Y4F9"/>
<dbReference type="PANTHER" id="PTHR42160">
    <property type="entry name" value="URACIL-DNA GLYCOSYLASE SUPERFAMILY PROTEIN"/>
    <property type="match status" value="1"/>
</dbReference>
<evidence type="ECO:0000313" key="3">
    <source>
        <dbReference type="Proteomes" id="UP000254537"/>
    </source>
</evidence>
<evidence type="ECO:0000259" key="1">
    <source>
        <dbReference type="SMART" id="SM00986"/>
    </source>
</evidence>
<dbReference type="PANTHER" id="PTHR42160:SF1">
    <property type="entry name" value="URACIL-DNA GLYCOSYLASE SUPERFAMILY PROTEIN"/>
    <property type="match status" value="1"/>
</dbReference>
<proteinExistence type="predicted"/>
<dbReference type="InterPro" id="IPR005122">
    <property type="entry name" value="Uracil-DNA_glycosylase-like"/>
</dbReference>
<organism evidence="2 3">
    <name type="scientific">Crenobacter cavernae</name>
    <dbReference type="NCBI Taxonomy" id="2290923"/>
    <lineage>
        <taxon>Bacteria</taxon>
        <taxon>Pseudomonadati</taxon>
        <taxon>Pseudomonadota</taxon>
        <taxon>Betaproteobacteria</taxon>
        <taxon>Neisseriales</taxon>
        <taxon>Neisseriaceae</taxon>
        <taxon>Crenobacter</taxon>
    </lineage>
</organism>
<dbReference type="InterPro" id="IPR047124">
    <property type="entry name" value="HI_0220.2"/>
</dbReference>
<dbReference type="KEGG" id="ccah:DWG20_04850"/>